<feature type="region of interest" description="Disordered" evidence="9">
    <location>
        <begin position="164"/>
        <end position="196"/>
    </location>
</feature>
<keyword evidence="12" id="KW-1185">Reference proteome</keyword>
<evidence type="ECO:0000256" key="2">
    <source>
        <dbReference type="ARBA" id="ARBA00022448"/>
    </source>
</evidence>
<dbReference type="InterPro" id="IPR039204">
    <property type="entry name" value="MRS2-like"/>
</dbReference>
<dbReference type="AlphaFoldDB" id="A0ABD3R5X0"/>
<name>A0ABD3R5X0_9STRA</name>
<reference evidence="11 12" key="1">
    <citation type="submission" date="2024-10" db="EMBL/GenBank/DDBJ databases">
        <title>Updated reference genomes for cyclostephanoid diatoms.</title>
        <authorList>
            <person name="Roberts W.R."/>
            <person name="Alverson A.J."/>
        </authorList>
    </citation>
    <scope>NUCLEOTIDE SEQUENCE [LARGE SCALE GENOMIC DNA]</scope>
    <source>
        <strain evidence="11 12">AJA228-03</strain>
    </source>
</reference>
<keyword evidence="4" id="KW-0460">Magnesium</keyword>
<evidence type="ECO:0000256" key="9">
    <source>
        <dbReference type="SAM" id="MobiDB-lite"/>
    </source>
</evidence>
<dbReference type="EMBL" id="JALLPB020000566">
    <property type="protein sequence ID" value="KAL3807944.1"/>
    <property type="molecule type" value="Genomic_DNA"/>
</dbReference>
<feature type="region of interest" description="Disordered" evidence="9">
    <location>
        <begin position="375"/>
        <end position="395"/>
    </location>
</feature>
<evidence type="ECO:0000256" key="8">
    <source>
        <dbReference type="ARBA" id="ARBA00023136"/>
    </source>
</evidence>
<evidence type="ECO:0000256" key="7">
    <source>
        <dbReference type="ARBA" id="ARBA00023065"/>
    </source>
</evidence>
<sequence>MTLRSLYNSVVRAITDNCRDANDRTRGILRGGEQMQMQQRRPPPPGGNIEEMHRQWMNGAGSGVGIEMTGRVDQPQQQQQQRSGGGGGDEDIVEGGVGNGRQHLLPERDEEEAIVGGGIRTGIIGHDNESGPRSIIDDRHGGCRDGIDHREGSSGDDAVVVGDDAGTTSTASVVIGPTSTTAMTSPPPPTTPSDDFVDGPPPHYLPSLTSPNDVVVVVDASFPTPPVNPNRSPSVDDDGRVGGRPLQHQPIQRPARQSRSDTSSIIMRNGSIGGGGGRGGGGANGRATYRERLGGYLHPRDMRRLVTPFSSSNEPQLIVRRHAMLLNFDPLRAIVLKDRLFVLVPDGADSMLIALEGRVRGGIAEMTDQVFGGVSEHDVPPVMMPNNNNKMSKSKSREALDDFYTKGEDYSDIFPEDVGNDEWQDIQRMDWQKLPFELQSVDAILQTITSMLMDDVRKVHHGAERAMGELRGEAPNRKKGGGALTEYSHERLRLHKDEVNLMDRRVRGFIRAINQVLDEDEDMALMNLSRLLTHPERFMQPVPQEVLEEESDEPELILETHLQQALSIVNTLDLLKGQIMTTQEQISMTLDALRNRLLFINTLLSLASLCVTIGSFIGSLFGMNITNPLQDMPDSTNFLKVVWVTSASVTCLCGILAYIFYRVTNTPTFKYFPGSGNITRAPSVQMLSSYSSHFHHHEKLSLR</sequence>
<dbReference type="GO" id="GO:0006811">
    <property type="term" value="P:monoatomic ion transport"/>
    <property type="evidence" value="ECO:0007669"/>
    <property type="project" value="UniProtKB-KW"/>
</dbReference>
<dbReference type="Proteomes" id="UP001530377">
    <property type="component" value="Unassembled WGS sequence"/>
</dbReference>
<keyword evidence="7" id="KW-0406">Ion transport</keyword>
<feature type="transmembrane region" description="Helical" evidence="10">
    <location>
        <begin position="597"/>
        <end position="621"/>
    </location>
</feature>
<feature type="transmembrane region" description="Helical" evidence="10">
    <location>
        <begin position="641"/>
        <end position="661"/>
    </location>
</feature>
<feature type="compositionally biased region" description="Low complexity" evidence="9">
    <location>
        <begin position="72"/>
        <end position="82"/>
    </location>
</feature>
<evidence type="ECO:0008006" key="13">
    <source>
        <dbReference type="Google" id="ProtNLM"/>
    </source>
</evidence>
<keyword evidence="5" id="KW-0809">Transit peptide</keyword>
<evidence type="ECO:0000256" key="3">
    <source>
        <dbReference type="ARBA" id="ARBA00022692"/>
    </source>
</evidence>
<evidence type="ECO:0000256" key="1">
    <source>
        <dbReference type="ARBA" id="ARBA00004141"/>
    </source>
</evidence>
<evidence type="ECO:0000313" key="12">
    <source>
        <dbReference type="Proteomes" id="UP001530377"/>
    </source>
</evidence>
<keyword evidence="3 10" id="KW-0812">Transmembrane</keyword>
<feature type="region of interest" description="Disordered" evidence="9">
    <location>
        <begin position="222"/>
        <end position="287"/>
    </location>
</feature>
<accession>A0ABD3R5X0</accession>
<feature type="compositionally biased region" description="Low complexity" evidence="9">
    <location>
        <begin position="380"/>
        <end position="391"/>
    </location>
</feature>
<evidence type="ECO:0000256" key="4">
    <source>
        <dbReference type="ARBA" id="ARBA00022842"/>
    </source>
</evidence>
<keyword evidence="6 10" id="KW-1133">Transmembrane helix</keyword>
<evidence type="ECO:0000256" key="10">
    <source>
        <dbReference type="SAM" id="Phobius"/>
    </source>
</evidence>
<dbReference type="Gene3D" id="2.40.128.330">
    <property type="match status" value="1"/>
</dbReference>
<protein>
    <recommendedName>
        <fullName evidence="13">Magnesium transporter</fullName>
    </recommendedName>
</protein>
<keyword evidence="8 10" id="KW-0472">Membrane</keyword>
<comment type="caution">
    <text evidence="11">The sequence shown here is derived from an EMBL/GenBank/DDBJ whole genome shotgun (WGS) entry which is preliminary data.</text>
</comment>
<dbReference type="CDD" id="cd12823">
    <property type="entry name" value="Mrs2_Mfm1p-like"/>
    <property type="match status" value="1"/>
</dbReference>
<comment type="subcellular location">
    <subcellularLocation>
        <location evidence="1">Membrane</location>
        <topology evidence="1">Multi-pass membrane protein</topology>
    </subcellularLocation>
</comment>
<dbReference type="PANTHER" id="PTHR13890:SF0">
    <property type="entry name" value="MAGNESIUM TRANSPORTER MRS2 HOMOLOG, MITOCHONDRIAL"/>
    <property type="match status" value="1"/>
</dbReference>
<evidence type="ECO:0000313" key="11">
    <source>
        <dbReference type="EMBL" id="KAL3807944.1"/>
    </source>
</evidence>
<dbReference type="Pfam" id="PF22099">
    <property type="entry name" value="MRS2-like"/>
    <property type="match status" value="1"/>
</dbReference>
<feature type="compositionally biased region" description="Gly residues" evidence="9">
    <location>
        <begin position="271"/>
        <end position="284"/>
    </location>
</feature>
<dbReference type="Gene3D" id="1.20.58.340">
    <property type="entry name" value="Magnesium transport protein CorA, transmembrane region"/>
    <property type="match status" value="1"/>
</dbReference>
<proteinExistence type="predicted"/>
<organism evidence="11 12">
    <name type="scientific">Cyclostephanos tholiformis</name>
    <dbReference type="NCBI Taxonomy" id="382380"/>
    <lineage>
        <taxon>Eukaryota</taxon>
        <taxon>Sar</taxon>
        <taxon>Stramenopiles</taxon>
        <taxon>Ochrophyta</taxon>
        <taxon>Bacillariophyta</taxon>
        <taxon>Coscinodiscophyceae</taxon>
        <taxon>Thalassiosirophycidae</taxon>
        <taxon>Stephanodiscales</taxon>
        <taxon>Stephanodiscaceae</taxon>
        <taxon>Cyclostephanos</taxon>
    </lineage>
</organism>
<dbReference type="GO" id="GO:0016020">
    <property type="term" value="C:membrane"/>
    <property type="evidence" value="ECO:0007669"/>
    <property type="project" value="UniProtKB-SubCell"/>
</dbReference>
<keyword evidence="2" id="KW-0813">Transport</keyword>
<dbReference type="PANTHER" id="PTHR13890">
    <property type="entry name" value="RNA SPLICING PROTEIN MRS2, MITOCHONDRIAL"/>
    <property type="match status" value="1"/>
</dbReference>
<evidence type="ECO:0000256" key="6">
    <source>
        <dbReference type="ARBA" id="ARBA00022989"/>
    </source>
</evidence>
<evidence type="ECO:0000256" key="5">
    <source>
        <dbReference type="ARBA" id="ARBA00022946"/>
    </source>
</evidence>
<feature type="region of interest" description="Disordered" evidence="9">
    <location>
        <begin position="72"/>
        <end position="106"/>
    </location>
</feature>
<gene>
    <name evidence="11" type="ORF">ACHAXA_006822</name>
</gene>